<dbReference type="RefSeq" id="YP_010113542.1">
    <property type="nucleotide sequence ID" value="NC_055904.1"/>
</dbReference>
<evidence type="ECO:0000313" key="1">
    <source>
        <dbReference type="EMBL" id="QOR57902.1"/>
    </source>
</evidence>
<dbReference type="EMBL" id="MT774411">
    <property type="protein sequence ID" value="QOR57902.1"/>
    <property type="molecule type" value="Genomic_DNA"/>
</dbReference>
<reference evidence="1 2" key="1">
    <citation type="submission" date="2020-07" db="EMBL/GenBank/DDBJ databases">
        <title>Taxonomic proposal: Crassvirales, a new order of highly abundant and diverse bacterial viruses.</title>
        <authorList>
            <person name="Shkoporov A.N."/>
            <person name="Stockdale S.R."/>
            <person name="Guerin E."/>
            <person name="Ross R.P."/>
            <person name="Hill C."/>
        </authorList>
    </citation>
    <scope>NUCLEOTIDE SEQUENCE [LARGE SCALE GENOMIC DNA]</scope>
</reference>
<sequence>MGHSSIRIKVRRRKVAHLATNSRKYTVNNNTIPQFENKHRKIVKNDAGEYVYDDSWKKMSYPQPKNLGKKEYRDYSLIEKTLFKNLSKDEKMKAFVDYKLEKWIKRNPCPVKTDDSQKDLFESQFLPEWEEKKKAAIGNIERLVTAMFNKLPLIGRFEVKPHVYEDHLIAKIKDAHNEGHNVNILDSKKSKLILKAQAITTATWKDHKNMTCAVLKSHGGKTGGVLVPIKKKVA</sequence>
<organism evidence="1 2">
    <name type="scientific">uncultured phage cr273_1</name>
    <dbReference type="NCBI Taxonomy" id="2772095"/>
    <lineage>
        <taxon>Viruses</taxon>
        <taxon>Duplodnaviria</taxon>
        <taxon>Heunggongvirae</taxon>
        <taxon>Uroviricota</taxon>
        <taxon>Caudoviricetes</taxon>
        <taxon>Crassvirales</taxon>
        <taxon>Suoliviridae</taxon>
        <taxon>Oafivirinae</taxon>
        <taxon>Buhlduvirus</taxon>
        <taxon>Buhlduvirus animalis</taxon>
    </lineage>
</organism>
<evidence type="ECO:0000313" key="2">
    <source>
        <dbReference type="Proteomes" id="UP000593824"/>
    </source>
</evidence>
<name>A0A7M1RVL1_9CAUD</name>
<dbReference type="KEGG" id="vg:65132073"/>
<protein>
    <submittedName>
        <fullName evidence="1">Uncharacterized protein</fullName>
    </submittedName>
</protein>
<accession>A0A7M1RVL1</accession>
<keyword evidence="2" id="KW-1185">Reference proteome</keyword>
<dbReference type="GeneID" id="65132073"/>
<dbReference type="Proteomes" id="UP000593824">
    <property type="component" value="Segment"/>
</dbReference>
<proteinExistence type="predicted"/>